<gene>
    <name evidence="2" type="ORF">NIES4072_23780</name>
</gene>
<sequence length="90" mass="10120">MWLVAVFICLGWILSLCLHEFGHALIAYWGGDTSVKDKGYLTLNPLKYTEPSLSLVLPLFFLLIGSIALPTKIYSAKAIAYFLRKNTKKL</sequence>
<dbReference type="EMBL" id="BDUD01000001">
    <property type="protein sequence ID" value="GBG18713.1"/>
    <property type="molecule type" value="Genomic_DNA"/>
</dbReference>
<dbReference type="PANTHER" id="PTHR35864:SF1">
    <property type="entry name" value="ZINC METALLOPROTEASE YWHC-RELATED"/>
    <property type="match status" value="1"/>
</dbReference>
<reference evidence="2 3" key="1">
    <citation type="submission" date="2017-06" db="EMBL/GenBank/DDBJ databases">
        <title>Genome sequencing of cyanobaciteial culture collection at National Institute for Environmental Studies (NIES).</title>
        <authorList>
            <person name="Hirose Y."/>
            <person name="Shimura Y."/>
            <person name="Fujisawa T."/>
            <person name="Nakamura Y."/>
            <person name="Kawachi M."/>
        </authorList>
    </citation>
    <scope>NUCLEOTIDE SEQUENCE [LARGE SCALE GENOMIC DNA]</scope>
    <source>
        <strain evidence="2 3">NIES-4072</strain>
    </source>
</reference>
<comment type="caution">
    <text evidence="2">The sequence shown here is derived from an EMBL/GenBank/DDBJ whole genome shotgun (WGS) entry which is preliminary data.</text>
</comment>
<proteinExistence type="predicted"/>
<dbReference type="Proteomes" id="UP000245124">
    <property type="component" value="Unassembled WGS sequence"/>
</dbReference>
<feature type="transmembrane region" description="Helical" evidence="1">
    <location>
        <begin position="51"/>
        <end position="69"/>
    </location>
</feature>
<dbReference type="AlphaFoldDB" id="A0A2R5FR79"/>
<dbReference type="PANTHER" id="PTHR35864">
    <property type="entry name" value="ZINC METALLOPROTEASE MJ0611-RELATED"/>
    <property type="match status" value="1"/>
</dbReference>
<keyword evidence="1" id="KW-0472">Membrane</keyword>
<organism evidence="2 3">
    <name type="scientific">Nostoc commune NIES-4072</name>
    <dbReference type="NCBI Taxonomy" id="2005467"/>
    <lineage>
        <taxon>Bacteria</taxon>
        <taxon>Bacillati</taxon>
        <taxon>Cyanobacteriota</taxon>
        <taxon>Cyanophyceae</taxon>
        <taxon>Nostocales</taxon>
        <taxon>Nostocaceae</taxon>
        <taxon>Nostoc</taxon>
    </lineage>
</organism>
<name>A0A2R5FR79_NOSCO</name>
<keyword evidence="1" id="KW-0812">Transmembrane</keyword>
<dbReference type="OrthoDB" id="5477554at2"/>
<evidence type="ECO:0000256" key="1">
    <source>
        <dbReference type="SAM" id="Phobius"/>
    </source>
</evidence>
<dbReference type="RefSeq" id="WP_109008669.1">
    <property type="nucleotide sequence ID" value="NZ_BDUD01000001.1"/>
</dbReference>
<dbReference type="InterPro" id="IPR052348">
    <property type="entry name" value="Metallopeptidase_M50B"/>
</dbReference>
<accession>A0A2R5FR79</accession>
<keyword evidence="1" id="KW-1133">Transmembrane helix</keyword>
<evidence type="ECO:0000313" key="2">
    <source>
        <dbReference type="EMBL" id="GBG18713.1"/>
    </source>
</evidence>
<keyword evidence="3" id="KW-1185">Reference proteome</keyword>
<evidence type="ECO:0000313" key="3">
    <source>
        <dbReference type="Proteomes" id="UP000245124"/>
    </source>
</evidence>
<protein>
    <submittedName>
        <fullName evidence="2">Peptidase, M50 family protein</fullName>
    </submittedName>
</protein>